<evidence type="ECO:0000256" key="4">
    <source>
        <dbReference type="ARBA" id="ARBA00022679"/>
    </source>
</evidence>
<protein>
    <recommendedName>
        <fullName evidence="9">tRNA (guanine-N(7)-)-methyltransferase</fullName>
        <ecNumber evidence="9">2.1.1.33</ecNumber>
    </recommendedName>
    <alternativeName>
        <fullName evidence="9">tRNA (guanine(46)-N(7))-methyltransferase</fullName>
    </alternativeName>
    <alternativeName>
        <fullName evidence="9">tRNA(m7G46)-methyltransferase</fullName>
    </alternativeName>
</protein>
<comment type="function">
    <text evidence="2 9">Catalyzes the formation of N(7)-methylguanine at position 46 (m7G46) in tRNA.</text>
</comment>
<evidence type="ECO:0000256" key="2">
    <source>
        <dbReference type="ARBA" id="ARBA00003015"/>
    </source>
</evidence>
<feature type="binding site" evidence="9">
    <location>
        <position position="176"/>
    </location>
    <ligand>
        <name>substrate</name>
    </ligand>
</feature>
<evidence type="ECO:0000256" key="3">
    <source>
        <dbReference type="ARBA" id="ARBA00022603"/>
    </source>
</evidence>
<dbReference type="Proteomes" id="UP000325606">
    <property type="component" value="Chromosome"/>
</dbReference>
<dbReference type="GO" id="GO:0043527">
    <property type="term" value="C:tRNA methyltransferase complex"/>
    <property type="evidence" value="ECO:0007669"/>
    <property type="project" value="TreeGrafter"/>
</dbReference>
<keyword evidence="6 9" id="KW-0819">tRNA processing</keyword>
<dbReference type="InterPro" id="IPR003358">
    <property type="entry name" value="tRNA_(Gua-N-7)_MeTrfase_Trmb"/>
</dbReference>
<feature type="binding site" evidence="9">
    <location>
        <position position="140"/>
    </location>
    <ligand>
        <name>S-adenosyl-L-methionine</name>
        <dbReference type="ChEBI" id="CHEBI:59789"/>
    </ligand>
</feature>
<evidence type="ECO:0000256" key="8">
    <source>
        <dbReference type="ARBA" id="ARBA00060767"/>
    </source>
</evidence>
<dbReference type="PANTHER" id="PTHR23417">
    <property type="entry name" value="3-DEOXY-D-MANNO-OCTULOSONIC-ACID TRANSFERASE/TRNA GUANINE-N 7 - -METHYLTRANSFERASE"/>
    <property type="match status" value="1"/>
</dbReference>
<evidence type="ECO:0000313" key="10">
    <source>
        <dbReference type="EMBL" id="QEW08174.1"/>
    </source>
</evidence>
<dbReference type="InterPro" id="IPR029063">
    <property type="entry name" value="SAM-dependent_MTases_sf"/>
</dbReference>
<dbReference type="HAMAP" id="MF_01057">
    <property type="entry name" value="tRNA_methyltr_TrmB"/>
    <property type="match status" value="1"/>
</dbReference>
<evidence type="ECO:0000256" key="7">
    <source>
        <dbReference type="ARBA" id="ARBA00060552"/>
    </source>
</evidence>
<dbReference type="FunFam" id="3.40.50.150:FF:000035">
    <property type="entry name" value="tRNA (guanine-N(7)-)-methyltransferase"/>
    <property type="match status" value="1"/>
</dbReference>
<dbReference type="PROSITE" id="PS51625">
    <property type="entry name" value="SAM_MT_TRMB"/>
    <property type="match status" value="1"/>
</dbReference>
<dbReference type="EC" id="2.1.1.33" evidence="9"/>
<keyword evidence="5 9" id="KW-0949">S-adenosyl-L-methionine</keyword>
<feature type="binding site" evidence="9">
    <location>
        <position position="65"/>
    </location>
    <ligand>
        <name>S-adenosyl-L-methionine</name>
        <dbReference type="ChEBI" id="CHEBI:59789"/>
    </ligand>
</feature>
<dbReference type="CDD" id="cd02440">
    <property type="entry name" value="AdoMet_MTases"/>
    <property type="match status" value="1"/>
</dbReference>
<dbReference type="NCBIfam" id="TIGR00091">
    <property type="entry name" value="tRNA (guanosine(46)-N7)-methyltransferase TrmB"/>
    <property type="match status" value="1"/>
</dbReference>
<name>A0A5J6LHX9_9GAMM</name>
<dbReference type="Pfam" id="PF02390">
    <property type="entry name" value="Methyltransf_4"/>
    <property type="match status" value="1"/>
</dbReference>
<dbReference type="RefSeq" id="WP_151058330.1">
    <property type="nucleotide sequence ID" value="NZ_CP044222.1"/>
</dbReference>
<feature type="binding site" evidence="9">
    <location>
        <position position="144"/>
    </location>
    <ligand>
        <name>substrate</name>
    </ligand>
</feature>
<proteinExistence type="inferred from homology"/>
<dbReference type="PANTHER" id="PTHR23417:SF14">
    <property type="entry name" value="PENTACOTRIPEPTIDE-REPEAT REGION OF PRORP DOMAIN-CONTAINING PROTEIN"/>
    <property type="match status" value="1"/>
</dbReference>
<sequence>MTTNTDLIEERPNRRVRSYVVRAGRMTEGQERHFRELWPAYGLELTNGLLNYAECFGREAPVVLEIGFGMGDSLIEMARLMPEKNFIGIEVHPPGVGRLLGRIEEEKLTNIRVFCDDAIEVLSHCIADASLDTLQLFFPDPWPKKRHHKRRIVQAEFAQNLREKLKVGGQFHMATDWEPYAEHMMEVMSAADGYENAAGTGAYAPQPAWRPVTKFQKRGENLGHGVWDLIFTRIA</sequence>
<dbReference type="KEGG" id="nik:F5I99_17675"/>
<keyword evidence="11" id="KW-1185">Reference proteome</keyword>
<dbReference type="AlphaFoldDB" id="A0A5J6LHX9"/>
<comment type="caution">
    <text evidence="9">Lacks conserved residue(s) required for the propagation of feature annotation.</text>
</comment>
<feature type="binding site" evidence="9">
    <location>
        <position position="90"/>
    </location>
    <ligand>
        <name>S-adenosyl-L-methionine</name>
        <dbReference type="ChEBI" id="CHEBI:59789"/>
    </ligand>
</feature>
<dbReference type="EMBL" id="CP044222">
    <property type="protein sequence ID" value="QEW08174.1"/>
    <property type="molecule type" value="Genomic_DNA"/>
</dbReference>
<evidence type="ECO:0000313" key="11">
    <source>
        <dbReference type="Proteomes" id="UP000325606"/>
    </source>
</evidence>
<dbReference type="UniPathway" id="UPA00989"/>
<evidence type="ECO:0000256" key="9">
    <source>
        <dbReference type="HAMAP-Rule" id="MF_01057"/>
    </source>
</evidence>
<organism evidence="10 11">
    <name type="scientific">Nitrincola iocasae</name>
    <dbReference type="NCBI Taxonomy" id="2614693"/>
    <lineage>
        <taxon>Bacteria</taxon>
        <taxon>Pseudomonadati</taxon>
        <taxon>Pseudomonadota</taxon>
        <taxon>Gammaproteobacteria</taxon>
        <taxon>Oceanospirillales</taxon>
        <taxon>Oceanospirillaceae</taxon>
        <taxon>Nitrincola</taxon>
    </lineage>
</organism>
<evidence type="ECO:0000256" key="1">
    <source>
        <dbReference type="ARBA" id="ARBA00000142"/>
    </source>
</evidence>
<comment type="similarity">
    <text evidence="8 9">Belongs to the class I-like SAM-binding methyltransferase superfamily. TrmB family.</text>
</comment>
<dbReference type="SUPFAM" id="SSF53335">
    <property type="entry name" value="S-adenosyl-L-methionine-dependent methyltransferases"/>
    <property type="match status" value="1"/>
</dbReference>
<feature type="binding site" evidence="9">
    <location>
        <position position="117"/>
    </location>
    <ligand>
        <name>S-adenosyl-L-methionine</name>
        <dbReference type="ChEBI" id="CHEBI:59789"/>
    </ligand>
</feature>
<accession>A0A5J6LHX9</accession>
<evidence type="ECO:0000256" key="6">
    <source>
        <dbReference type="ARBA" id="ARBA00022694"/>
    </source>
</evidence>
<comment type="pathway">
    <text evidence="7 9">tRNA modification; N(7)-methylguanine-tRNA biosynthesis.</text>
</comment>
<comment type="catalytic activity">
    <reaction evidence="1 9">
        <text>guanosine(46) in tRNA + S-adenosyl-L-methionine = N(7)-methylguanosine(46) in tRNA + S-adenosyl-L-homocysteine</text>
        <dbReference type="Rhea" id="RHEA:42708"/>
        <dbReference type="Rhea" id="RHEA-COMP:10188"/>
        <dbReference type="Rhea" id="RHEA-COMP:10189"/>
        <dbReference type="ChEBI" id="CHEBI:57856"/>
        <dbReference type="ChEBI" id="CHEBI:59789"/>
        <dbReference type="ChEBI" id="CHEBI:74269"/>
        <dbReference type="ChEBI" id="CHEBI:74480"/>
        <dbReference type="EC" id="2.1.1.33"/>
    </reaction>
</comment>
<keyword evidence="3 9" id="KW-0489">Methyltransferase</keyword>
<dbReference type="GO" id="GO:0008176">
    <property type="term" value="F:tRNA (guanine(46)-N7)-methyltransferase activity"/>
    <property type="evidence" value="ECO:0007669"/>
    <property type="project" value="UniProtKB-UniRule"/>
</dbReference>
<gene>
    <name evidence="9 10" type="primary">trmB</name>
    <name evidence="10" type="ORF">F5I99_17675</name>
</gene>
<dbReference type="InterPro" id="IPR055361">
    <property type="entry name" value="tRNA_methyltr_TrmB_bact"/>
</dbReference>
<keyword evidence="4 9" id="KW-0808">Transferase</keyword>
<reference evidence="10 11" key="1">
    <citation type="submission" date="2019-09" db="EMBL/GenBank/DDBJ databases">
        <title>Nitrincola iocasae sp. nov., a bacterium isolated from the sediment collected at a cold seep field in South China Sea.</title>
        <authorList>
            <person name="Zhang H."/>
            <person name="Wang H."/>
            <person name="Li C."/>
        </authorList>
    </citation>
    <scope>NUCLEOTIDE SEQUENCE [LARGE SCALE GENOMIC DNA]</scope>
    <source>
        <strain evidence="10 11">KXZD1103</strain>
    </source>
</reference>
<dbReference type="Gene3D" id="3.40.50.150">
    <property type="entry name" value="Vaccinia Virus protein VP39"/>
    <property type="match status" value="1"/>
</dbReference>
<evidence type="ECO:0000256" key="5">
    <source>
        <dbReference type="ARBA" id="ARBA00022691"/>
    </source>
</evidence>